<gene>
    <name evidence="1" type="ORF">JOB18_035370</name>
</gene>
<protein>
    <submittedName>
        <fullName evidence="1">Uncharacterized protein</fullName>
    </submittedName>
</protein>
<proteinExistence type="predicted"/>
<dbReference type="EMBL" id="JAGKHQ010000713">
    <property type="protein sequence ID" value="KAG7465499.1"/>
    <property type="molecule type" value="Genomic_DNA"/>
</dbReference>
<dbReference type="AlphaFoldDB" id="A0AAV6PIP6"/>
<evidence type="ECO:0000313" key="2">
    <source>
        <dbReference type="Proteomes" id="UP000693946"/>
    </source>
</evidence>
<accession>A0AAV6PIP6</accession>
<comment type="caution">
    <text evidence="1">The sequence shown here is derived from an EMBL/GenBank/DDBJ whole genome shotgun (WGS) entry which is preliminary data.</text>
</comment>
<keyword evidence="2" id="KW-1185">Reference proteome</keyword>
<organism evidence="1 2">
    <name type="scientific">Solea senegalensis</name>
    <name type="common">Senegalese sole</name>
    <dbReference type="NCBI Taxonomy" id="28829"/>
    <lineage>
        <taxon>Eukaryota</taxon>
        <taxon>Metazoa</taxon>
        <taxon>Chordata</taxon>
        <taxon>Craniata</taxon>
        <taxon>Vertebrata</taxon>
        <taxon>Euteleostomi</taxon>
        <taxon>Actinopterygii</taxon>
        <taxon>Neopterygii</taxon>
        <taxon>Teleostei</taxon>
        <taxon>Neoteleostei</taxon>
        <taxon>Acanthomorphata</taxon>
        <taxon>Carangaria</taxon>
        <taxon>Pleuronectiformes</taxon>
        <taxon>Pleuronectoidei</taxon>
        <taxon>Soleidae</taxon>
        <taxon>Solea</taxon>
    </lineage>
</organism>
<name>A0AAV6PIP6_SOLSE</name>
<sequence length="106" mass="11971">MVRVNLLLFLATCNPQNLASIQALLLVRFNDDDGLKMVLPQEKLPLHGVHLLSSPLRPHTASLRNKMIDPDALPQIMGRQYRDRLVSSPHVSAYRQRAAVLSSHFH</sequence>
<reference evidence="1 2" key="1">
    <citation type="journal article" date="2021" name="Sci. Rep.">
        <title>Chromosome anchoring in Senegalese sole (Solea senegalensis) reveals sex-associated markers and genome rearrangements in flatfish.</title>
        <authorList>
            <person name="Guerrero-Cozar I."/>
            <person name="Gomez-Garrido J."/>
            <person name="Berbel C."/>
            <person name="Martinez-Blanch J.F."/>
            <person name="Alioto T."/>
            <person name="Claros M.G."/>
            <person name="Gagnaire P.A."/>
            <person name="Manchado M."/>
        </authorList>
    </citation>
    <scope>NUCLEOTIDE SEQUENCE [LARGE SCALE GENOMIC DNA]</scope>
    <source>
        <strain evidence="1">Sse05_10M</strain>
    </source>
</reference>
<dbReference type="Proteomes" id="UP000693946">
    <property type="component" value="Unassembled WGS sequence"/>
</dbReference>
<evidence type="ECO:0000313" key="1">
    <source>
        <dbReference type="EMBL" id="KAG7465499.1"/>
    </source>
</evidence>